<gene>
    <name evidence="1" type="ORF">GCM10009688_00900</name>
</gene>
<evidence type="ECO:0000313" key="1">
    <source>
        <dbReference type="EMBL" id="GAA1901230.1"/>
    </source>
</evidence>
<sequence>MRIIRLSGSNTMRELGDPDWRGAIEDADCYRLDDPAERRSILAAGALIISGAADHVLLYKHRTHLSGFVRDGGRILVNGQVVLPFIDGLARWLKLDYRSPWDLRPHALSPHPVWEGVDYRDLHFRTGVPGTHSYEQLQEIGVAGFYGRGYSSPLPDGAVPVTGIGPNSLPLDYEFPLGAGAVLVHGGLDLEGFADERYSSARLGPNLVAWLSPGSSAAPAAHLKEASA</sequence>
<name>A0ABP5A2Q8_9MICC</name>
<dbReference type="EMBL" id="BAAALV010000001">
    <property type="protein sequence ID" value="GAA1901230.1"/>
    <property type="molecule type" value="Genomic_DNA"/>
</dbReference>
<protein>
    <submittedName>
        <fullName evidence="1">Uncharacterized protein</fullName>
    </submittedName>
</protein>
<dbReference type="RefSeq" id="WP_152228193.1">
    <property type="nucleotide sequence ID" value="NZ_BAAALV010000001.1"/>
</dbReference>
<organism evidence="1 2">
    <name type="scientific">Arthrobacter gandavensis</name>
    <dbReference type="NCBI Taxonomy" id="169960"/>
    <lineage>
        <taxon>Bacteria</taxon>
        <taxon>Bacillati</taxon>
        <taxon>Actinomycetota</taxon>
        <taxon>Actinomycetes</taxon>
        <taxon>Micrococcales</taxon>
        <taxon>Micrococcaceae</taxon>
        <taxon>Arthrobacter</taxon>
    </lineage>
</organism>
<comment type="caution">
    <text evidence="1">The sequence shown here is derived from an EMBL/GenBank/DDBJ whole genome shotgun (WGS) entry which is preliminary data.</text>
</comment>
<keyword evidence="2" id="KW-1185">Reference proteome</keyword>
<dbReference type="Proteomes" id="UP001500784">
    <property type="component" value="Unassembled WGS sequence"/>
</dbReference>
<reference evidence="2" key="1">
    <citation type="journal article" date="2019" name="Int. J. Syst. Evol. Microbiol.">
        <title>The Global Catalogue of Microorganisms (GCM) 10K type strain sequencing project: providing services to taxonomists for standard genome sequencing and annotation.</title>
        <authorList>
            <consortium name="The Broad Institute Genomics Platform"/>
            <consortium name="The Broad Institute Genome Sequencing Center for Infectious Disease"/>
            <person name="Wu L."/>
            <person name="Ma J."/>
        </authorList>
    </citation>
    <scope>NUCLEOTIDE SEQUENCE [LARGE SCALE GENOMIC DNA]</scope>
    <source>
        <strain evidence="2">JCM 13316</strain>
    </source>
</reference>
<accession>A0ABP5A2Q8</accession>
<evidence type="ECO:0000313" key="2">
    <source>
        <dbReference type="Proteomes" id="UP001500784"/>
    </source>
</evidence>
<proteinExistence type="predicted"/>